<organism evidence="1 2">
    <name type="scientific">Tetragonisca angustula</name>
    <dbReference type="NCBI Taxonomy" id="166442"/>
    <lineage>
        <taxon>Eukaryota</taxon>
        <taxon>Metazoa</taxon>
        <taxon>Ecdysozoa</taxon>
        <taxon>Arthropoda</taxon>
        <taxon>Hexapoda</taxon>
        <taxon>Insecta</taxon>
        <taxon>Pterygota</taxon>
        <taxon>Neoptera</taxon>
        <taxon>Endopterygota</taxon>
        <taxon>Hymenoptera</taxon>
        <taxon>Apocrita</taxon>
        <taxon>Aculeata</taxon>
        <taxon>Apoidea</taxon>
        <taxon>Anthophila</taxon>
        <taxon>Apidae</taxon>
        <taxon>Tetragonisca</taxon>
    </lineage>
</organism>
<name>A0AAW1A2Z3_9HYME</name>
<dbReference type="InterPro" id="IPR043502">
    <property type="entry name" value="DNA/RNA_pol_sf"/>
</dbReference>
<keyword evidence="2" id="KW-1185">Reference proteome</keyword>
<evidence type="ECO:0000313" key="1">
    <source>
        <dbReference type="EMBL" id="KAK9304202.1"/>
    </source>
</evidence>
<proteinExistence type="predicted"/>
<dbReference type="Gene3D" id="3.10.10.10">
    <property type="entry name" value="HIV Type 1 Reverse Transcriptase, subunit A, domain 1"/>
    <property type="match status" value="1"/>
</dbReference>
<accession>A0AAW1A2Z3</accession>
<evidence type="ECO:0000313" key="2">
    <source>
        <dbReference type="Proteomes" id="UP001432146"/>
    </source>
</evidence>
<gene>
    <name evidence="1" type="ORF">QLX08_004362</name>
</gene>
<dbReference type="GO" id="GO:0071897">
    <property type="term" value="P:DNA biosynthetic process"/>
    <property type="evidence" value="ECO:0007669"/>
    <property type="project" value="UniProtKB-ARBA"/>
</dbReference>
<dbReference type="PANTHER" id="PTHR24559:SF444">
    <property type="entry name" value="REVERSE TRANSCRIPTASE DOMAIN-CONTAINING PROTEIN"/>
    <property type="match status" value="1"/>
</dbReference>
<reference evidence="1 2" key="1">
    <citation type="submission" date="2024-05" db="EMBL/GenBank/DDBJ databases">
        <title>The nuclear and mitochondrial genome assemblies of Tetragonisca angustula (Apidae: Meliponini), a tiny yet remarkable pollinator in the Neotropics.</title>
        <authorList>
            <person name="Ferrari R."/>
            <person name="Ricardo P.C."/>
            <person name="Dias F.C."/>
            <person name="Araujo N.S."/>
            <person name="Soares D.O."/>
            <person name="Zhou Q.-S."/>
            <person name="Zhu C.-D."/>
            <person name="Coutinho L."/>
            <person name="Airas M.C."/>
            <person name="Batista T.M."/>
        </authorList>
    </citation>
    <scope>NUCLEOTIDE SEQUENCE [LARGE SCALE GENOMIC DNA]</scope>
    <source>
        <strain evidence="1">ASF017062</strain>
        <tissue evidence="1">Abdomen</tissue>
    </source>
</reference>
<comment type="caution">
    <text evidence="1">The sequence shown here is derived from an EMBL/GenBank/DDBJ whole genome shotgun (WGS) entry which is preliminary data.</text>
</comment>
<sequence length="143" mass="16435">MAQLSTENYSSITTLYKGQSNDKCINLLKQYIEITRPTQGFETPKHKIHHHIITLGRPCAERPRRLAPDKFKAAGEEFQLLIQQGICLFKSSSSEWASPLHMVSKKNGTWRMCGDYRKLNSQTIPDKYPIPHIHDFTHALDGR</sequence>
<dbReference type="InterPro" id="IPR053134">
    <property type="entry name" value="RNA-dir_DNA_polymerase"/>
</dbReference>
<dbReference type="EMBL" id="JAWNGG020000065">
    <property type="protein sequence ID" value="KAK9304202.1"/>
    <property type="molecule type" value="Genomic_DNA"/>
</dbReference>
<dbReference type="AlphaFoldDB" id="A0AAW1A2Z3"/>
<dbReference type="SUPFAM" id="SSF56672">
    <property type="entry name" value="DNA/RNA polymerases"/>
    <property type="match status" value="1"/>
</dbReference>
<protein>
    <submittedName>
        <fullName evidence="1">Uncharacterized protein</fullName>
    </submittedName>
</protein>
<dbReference type="Proteomes" id="UP001432146">
    <property type="component" value="Unassembled WGS sequence"/>
</dbReference>
<dbReference type="PANTHER" id="PTHR24559">
    <property type="entry name" value="TRANSPOSON TY3-I GAG-POL POLYPROTEIN"/>
    <property type="match status" value="1"/>
</dbReference>